<dbReference type="GO" id="GO:0080188">
    <property type="term" value="P:gene silencing by siRNA-directed DNA methylation"/>
    <property type="evidence" value="ECO:0007669"/>
    <property type="project" value="InterPro"/>
</dbReference>
<dbReference type="InterPro" id="IPR038588">
    <property type="entry name" value="XS_domain_sf"/>
</dbReference>
<sequence>MKHLESETREMQEELEEKEDQRNDMETLNQTLIYKKRWSNDELQDARKTLIEGLKKIVWATNRYQHIRQWNTKMKNLSWFPVEVVKVEGYQKEAIDPDDEMLRNLKEEWVMQQWIKCLILVVNFMCGICYFCLKCKSWNVDKVFPSGNHHRFSDIQMTKVIIRIVLQTLLPNSCMMFGHPYFVETHRDSSSGEESEISDSEIFEYKEKPYALLKSGKLKVKGPSDSLRCPFCAGKKKQDYKYKDLLQHATGAAGSSKKNAKQKANHLALAQYLENDLADEAEEQPQVPAPVLPESFQNQKDILYPLIGIVVNIVNDYHRGRRICSKQYLMDKFYKYKPKEIVLFWDREKLTGKAIVSFSDDLAGLTNVMDFEKSFETDYRSKKDWISWRGLNGPHMFGWCARVDDYESTGVIGDYLRKRAELKTLSDVRREEELIKQNRLEELTYELDKTAENLFDLQSTYNDKRITLDRLLDEKNKLHDEFVEESKKMQLVSHESIQRVIDEQEFMTLQLEEKRDQLALWSRELNKREVQTEQERKRLDEEWSENYVRNSSLQVALTQQKKADKNVARLLEEQQREREAALDEIRRLERELDEKQKLEMEIQDLSGKLLVMKHLEIEDAVQSKIKEMQEELDEKEEQRNFTETIYQSLVNKERWTNDELQDARKKLIQGLSGQGLSGPRTNIRIKRMGALDEKVFKKACKERFPPREAEIKAEELHNLWQKKMMNPEWHPFKIVKVNGIDKEAIDPDDEMLKNLKEEWGNEIHGAVCDAMLEMNEYNPSGRYVVPELWNTKEDRKATLKEVISYIMKNVKTPKRRRR</sequence>
<evidence type="ECO:0000313" key="8">
    <source>
        <dbReference type="EMBL" id="KAK1386256.1"/>
    </source>
</evidence>
<feature type="compositionally biased region" description="Basic and acidic residues" evidence="4">
    <location>
        <begin position="1"/>
        <end position="12"/>
    </location>
</feature>
<feature type="domain" description="Zinc finger-XS" evidence="7">
    <location>
        <begin position="229"/>
        <end position="270"/>
    </location>
</feature>
<evidence type="ECO:0000256" key="1">
    <source>
        <dbReference type="ARBA" id="ARBA00023054"/>
    </source>
</evidence>
<keyword evidence="9" id="KW-1185">Reference proteome</keyword>
<comment type="caution">
    <text evidence="8">The sequence shown here is derived from an EMBL/GenBank/DDBJ whole genome shotgun (WGS) entry which is preliminary data.</text>
</comment>
<proteinExistence type="predicted"/>
<dbReference type="Proteomes" id="UP001237642">
    <property type="component" value="Unassembled WGS sequence"/>
</dbReference>
<feature type="domain" description="Factor of DNA methylation 1-5/IDN2" evidence="6">
    <location>
        <begin position="686"/>
        <end position="816"/>
    </location>
</feature>
<dbReference type="EMBL" id="JAUIZM010000005">
    <property type="protein sequence ID" value="KAK1386256.1"/>
    <property type="molecule type" value="Genomic_DNA"/>
</dbReference>
<dbReference type="InterPro" id="IPR005381">
    <property type="entry name" value="Znf-XS_domain"/>
</dbReference>
<dbReference type="InterPro" id="IPR005379">
    <property type="entry name" value="FDM1-5/IDN2_XH"/>
</dbReference>
<evidence type="ECO:0000256" key="4">
    <source>
        <dbReference type="SAM" id="MobiDB-lite"/>
    </source>
</evidence>
<accession>A0AAD8IIN5</accession>
<evidence type="ECO:0000259" key="5">
    <source>
        <dbReference type="Pfam" id="PF03468"/>
    </source>
</evidence>
<evidence type="ECO:0000259" key="6">
    <source>
        <dbReference type="Pfam" id="PF03469"/>
    </source>
</evidence>
<evidence type="ECO:0000256" key="3">
    <source>
        <dbReference type="SAM" id="Coils"/>
    </source>
</evidence>
<organism evidence="8 9">
    <name type="scientific">Heracleum sosnowskyi</name>
    <dbReference type="NCBI Taxonomy" id="360622"/>
    <lineage>
        <taxon>Eukaryota</taxon>
        <taxon>Viridiplantae</taxon>
        <taxon>Streptophyta</taxon>
        <taxon>Embryophyta</taxon>
        <taxon>Tracheophyta</taxon>
        <taxon>Spermatophyta</taxon>
        <taxon>Magnoliopsida</taxon>
        <taxon>eudicotyledons</taxon>
        <taxon>Gunneridae</taxon>
        <taxon>Pentapetalae</taxon>
        <taxon>asterids</taxon>
        <taxon>campanulids</taxon>
        <taxon>Apiales</taxon>
        <taxon>Apiaceae</taxon>
        <taxon>Apioideae</taxon>
        <taxon>apioid superclade</taxon>
        <taxon>Tordylieae</taxon>
        <taxon>Tordyliinae</taxon>
        <taxon>Heracleum</taxon>
    </lineage>
</organism>
<keyword evidence="1 3" id="KW-0175">Coiled coil</keyword>
<feature type="coiled-coil region" evidence="3">
    <location>
        <begin position="461"/>
        <end position="542"/>
    </location>
</feature>
<feature type="coiled-coil region" evidence="3">
    <location>
        <begin position="571"/>
        <end position="645"/>
    </location>
</feature>
<gene>
    <name evidence="8" type="ORF">POM88_023991</name>
</gene>
<feature type="domain" description="Factor of DNA methylation 1-5/IDN2" evidence="6">
    <location>
        <begin position="61"/>
        <end position="109"/>
    </location>
</feature>
<name>A0AAD8IIN5_9APIA</name>
<feature type="domain" description="XS" evidence="5">
    <location>
        <begin position="300"/>
        <end position="408"/>
    </location>
</feature>
<feature type="region of interest" description="Disordered" evidence="4">
    <location>
        <begin position="1"/>
        <end position="22"/>
    </location>
</feature>
<evidence type="ECO:0000259" key="7">
    <source>
        <dbReference type="Pfam" id="PF03470"/>
    </source>
</evidence>
<reference evidence="8" key="1">
    <citation type="submission" date="2023-02" db="EMBL/GenBank/DDBJ databases">
        <title>Genome of toxic invasive species Heracleum sosnowskyi carries increased number of genes despite the absence of recent whole-genome duplications.</title>
        <authorList>
            <person name="Schelkunov M."/>
            <person name="Shtratnikova V."/>
            <person name="Makarenko M."/>
            <person name="Klepikova A."/>
            <person name="Omelchenko D."/>
            <person name="Novikova G."/>
            <person name="Obukhova E."/>
            <person name="Bogdanov V."/>
            <person name="Penin A."/>
            <person name="Logacheva M."/>
        </authorList>
    </citation>
    <scope>NUCLEOTIDE SEQUENCE</scope>
    <source>
        <strain evidence="8">Hsosn_3</strain>
        <tissue evidence="8">Leaf</tissue>
    </source>
</reference>
<protein>
    <submittedName>
        <fullName evidence="8">Factor of DNA methylation 1</fullName>
    </submittedName>
</protein>
<evidence type="ECO:0000256" key="2">
    <source>
        <dbReference type="ARBA" id="ARBA00023158"/>
    </source>
</evidence>
<dbReference type="PANTHER" id="PTHR21596:SF3">
    <property type="entry name" value="FACTOR OF DNA METHYLATION 1-RELATED"/>
    <property type="match status" value="1"/>
</dbReference>
<evidence type="ECO:0000313" key="9">
    <source>
        <dbReference type="Proteomes" id="UP001237642"/>
    </source>
</evidence>
<keyword evidence="2" id="KW-0943">RNA-mediated gene silencing</keyword>
<dbReference type="Pfam" id="PF03469">
    <property type="entry name" value="XH"/>
    <property type="match status" value="2"/>
</dbReference>
<dbReference type="Pfam" id="PF03468">
    <property type="entry name" value="XS"/>
    <property type="match status" value="1"/>
</dbReference>
<dbReference type="InterPro" id="IPR045177">
    <property type="entry name" value="FDM1-5/IDN2"/>
</dbReference>
<dbReference type="Gene3D" id="3.30.70.2890">
    <property type="entry name" value="XS domain"/>
    <property type="match status" value="1"/>
</dbReference>
<reference evidence="8" key="2">
    <citation type="submission" date="2023-05" db="EMBL/GenBank/DDBJ databases">
        <authorList>
            <person name="Schelkunov M.I."/>
        </authorList>
    </citation>
    <scope>NUCLEOTIDE SEQUENCE</scope>
    <source>
        <strain evidence="8">Hsosn_3</strain>
        <tissue evidence="8">Leaf</tissue>
    </source>
</reference>
<dbReference type="InterPro" id="IPR005380">
    <property type="entry name" value="XS_domain"/>
</dbReference>
<dbReference type="AlphaFoldDB" id="A0AAD8IIN5"/>
<dbReference type="PANTHER" id="PTHR21596">
    <property type="entry name" value="RIBONUCLEASE P SUBUNIT P38"/>
    <property type="match status" value="1"/>
</dbReference>
<dbReference type="Pfam" id="PF03470">
    <property type="entry name" value="zf-XS"/>
    <property type="match status" value="1"/>
</dbReference>